<dbReference type="Proteomes" id="UP000541610">
    <property type="component" value="Unassembled WGS sequence"/>
</dbReference>
<dbReference type="EMBL" id="JABANO010039186">
    <property type="protein sequence ID" value="KAF4695057.1"/>
    <property type="molecule type" value="Genomic_DNA"/>
</dbReference>
<protein>
    <submittedName>
        <fullName evidence="3">Uncharacterized protein</fullName>
    </submittedName>
</protein>
<accession>A0A7J6RKA2</accession>
<reference evidence="4 5" key="1">
    <citation type="submission" date="2020-04" db="EMBL/GenBank/DDBJ databases">
        <title>Perkinsus olseni comparative genomics.</title>
        <authorList>
            <person name="Bogema D.R."/>
        </authorList>
    </citation>
    <scope>NUCLEOTIDE SEQUENCE [LARGE SCALE GENOMIC DNA]</scope>
    <source>
        <strain evidence="1">00978-12</strain>
        <strain evidence="3">ATCC PRA-205</strain>
        <strain evidence="2 5">ATCC PRA-207</strain>
    </source>
</reference>
<name>A0A7J6RKA2_PEROL</name>
<comment type="caution">
    <text evidence="3">The sequence shown here is derived from an EMBL/GenBank/DDBJ whole genome shotgun (WGS) entry which is preliminary data.</text>
</comment>
<dbReference type="EMBL" id="JABANP010000558">
    <property type="protein sequence ID" value="KAF4680936.1"/>
    <property type="molecule type" value="Genomic_DNA"/>
</dbReference>
<evidence type="ECO:0000313" key="1">
    <source>
        <dbReference type="EMBL" id="KAF4680936.1"/>
    </source>
</evidence>
<dbReference type="EMBL" id="JABANM010021794">
    <property type="protein sequence ID" value="KAF4720632.1"/>
    <property type="molecule type" value="Genomic_DNA"/>
</dbReference>
<sequence length="137" mass="15380">MASPTVHGLNTLYRRDLCINIATTVWQFESAGFSSVEKLWAVLPFLRRYPLHITDMISADGAHLYSVLHSYRRLALGVSQPSSHWSAGLNPIRSTCGLSENVSHIAPRQELTDLRIERVRSTHCVPEELPRNGKTLS</sequence>
<evidence type="ECO:0000313" key="5">
    <source>
        <dbReference type="Proteomes" id="UP000553632"/>
    </source>
</evidence>
<proteinExistence type="predicted"/>
<evidence type="ECO:0000313" key="3">
    <source>
        <dbReference type="EMBL" id="KAF4720632.1"/>
    </source>
</evidence>
<dbReference type="AlphaFoldDB" id="A0A7J6RKA2"/>
<evidence type="ECO:0000313" key="6">
    <source>
        <dbReference type="Proteomes" id="UP000574390"/>
    </source>
</evidence>
<evidence type="ECO:0000313" key="4">
    <source>
        <dbReference type="Proteomes" id="UP000541610"/>
    </source>
</evidence>
<dbReference type="Proteomes" id="UP000553632">
    <property type="component" value="Unassembled WGS sequence"/>
</dbReference>
<gene>
    <name evidence="1" type="ORF">FOZ60_012773</name>
    <name evidence="3" type="ORF">FOZ62_011441</name>
    <name evidence="2" type="ORF">FOZ63_003156</name>
</gene>
<organism evidence="3 6">
    <name type="scientific">Perkinsus olseni</name>
    <name type="common">Perkinsus atlanticus</name>
    <dbReference type="NCBI Taxonomy" id="32597"/>
    <lineage>
        <taxon>Eukaryota</taxon>
        <taxon>Sar</taxon>
        <taxon>Alveolata</taxon>
        <taxon>Perkinsozoa</taxon>
        <taxon>Perkinsea</taxon>
        <taxon>Perkinsida</taxon>
        <taxon>Perkinsidae</taxon>
        <taxon>Perkinsus</taxon>
    </lineage>
</organism>
<keyword evidence="5" id="KW-1185">Reference proteome</keyword>
<evidence type="ECO:0000313" key="2">
    <source>
        <dbReference type="EMBL" id="KAF4695057.1"/>
    </source>
</evidence>
<dbReference type="Proteomes" id="UP000574390">
    <property type="component" value="Unassembled WGS sequence"/>
</dbReference>